<feature type="transmembrane region" description="Helical" evidence="1">
    <location>
        <begin position="118"/>
        <end position="137"/>
    </location>
</feature>
<feature type="transmembrane region" description="Helical" evidence="1">
    <location>
        <begin position="81"/>
        <end position="98"/>
    </location>
</feature>
<dbReference type="eggNOG" id="ENOG5033CMQ">
    <property type="taxonomic scope" value="Bacteria"/>
</dbReference>
<dbReference type="Pfam" id="PF11377">
    <property type="entry name" value="DUF3180"/>
    <property type="match status" value="1"/>
</dbReference>
<evidence type="ECO:0008006" key="4">
    <source>
        <dbReference type="Google" id="ProtNLM"/>
    </source>
</evidence>
<evidence type="ECO:0000256" key="1">
    <source>
        <dbReference type="SAM" id="Phobius"/>
    </source>
</evidence>
<dbReference type="RefSeq" id="WP_013115877.1">
    <property type="nucleotide sequence ID" value="NC_014151.1"/>
</dbReference>
<evidence type="ECO:0000313" key="2">
    <source>
        <dbReference type="EMBL" id="ADG73543.1"/>
    </source>
</evidence>
<keyword evidence="3" id="KW-1185">Reference proteome</keyword>
<evidence type="ECO:0000313" key="3">
    <source>
        <dbReference type="Proteomes" id="UP000000849"/>
    </source>
</evidence>
<sequence>MSATRVRTLVLVAVGVAAVTWWVMQMAVGRGAATPPDVPWLVVAVELLIGAVVLSMGWAVRQYQRGKRPTLDPVRAARTAVLAKASCYTGALLTGWYGGQALSLLTDADVPGSLERAAAAGLATLGAVVLGAVGVVVEHWCRIPPPDAEGSGLGRAADLDPSAG</sequence>
<keyword evidence="1" id="KW-0812">Transmembrane</keyword>
<gene>
    <name evidence="2" type="ordered locus">Cfla_0631</name>
</gene>
<dbReference type="InterPro" id="IPR021517">
    <property type="entry name" value="DUF3180"/>
</dbReference>
<name>D5UIP4_CELFN</name>
<feature type="transmembrane region" description="Helical" evidence="1">
    <location>
        <begin position="41"/>
        <end position="60"/>
    </location>
</feature>
<accession>D5UIP4</accession>
<dbReference type="AlphaFoldDB" id="D5UIP4"/>
<dbReference type="KEGG" id="cfl:Cfla_0631"/>
<protein>
    <recommendedName>
        <fullName evidence="4">DUF3180 domain-containing protein</fullName>
    </recommendedName>
</protein>
<keyword evidence="1" id="KW-1133">Transmembrane helix</keyword>
<dbReference type="Proteomes" id="UP000000849">
    <property type="component" value="Chromosome"/>
</dbReference>
<organism evidence="2 3">
    <name type="scientific">Cellulomonas flavigena (strain ATCC 482 / DSM 20109 / BCRC 11376 / JCM 18109 / NBRC 3775 / NCIMB 8073 / NRS 134)</name>
    <dbReference type="NCBI Taxonomy" id="446466"/>
    <lineage>
        <taxon>Bacteria</taxon>
        <taxon>Bacillati</taxon>
        <taxon>Actinomycetota</taxon>
        <taxon>Actinomycetes</taxon>
        <taxon>Micrococcales</taxon>
        <taxon>Cellulomonadaceae</taxon>
        <taxon>Cellulomonas</taxon>
    </lineage>
</organism>
<reference evidence="2 3" key="1">
    <citation type="journal article" date="2010" name="Stand. Genomic Sci.">
        <title>Complete genome sequence of Cellulomonas flavigena type strain (134).</title>
        <authorList>
            <person name="Abt B."/>
            <person name="Foster B."/>
            <person name="Lapidus A."/>
            <person name="Clum A."/>
            <person name="Sun H."/>
            <person name="Pukall R."/>
            <person name="Lucas S."/>
            <person name="Glavina Del Rio T."/>
            <person name="Nolan M."/>
            <person name="Tice H."/>
            <person name="Cheng J.F."/>
            <person name="Pitluck S."/>
            <person name="Liolios K."/>
            <person name="Ivanova N."/>
            <person name="Mavromatis K."/>
            <person name="Ovchinnikova G."/>
            <person name="Pati A."/>
            <person name="Goodwin L."/>
            <person name="Chen A."/>
            <person name="Palaniappan K."/>
            <person name="Land M."/>
            <person name="Hauser L."/>
            <person name="Chang Y.J."/>
            <person name="Jeffries C.D."/>
            <person name="Rohde M."/>
            <person name="Goker M."/>
            <person name="Woyke T."/>
            <person name="Bristow J."/>
            <person name="Eisen J.A."/>
            <person name="Markowitz V."/>
            <person name="Hugenholtz P."/>
            <person name="Kyrpides N.C."/>
            <person name="Klenk H.P."/>
        </authorList>
    </citation>
    <scope>NUCLEOTIDE SEQUENCE [LARGE SCALE GENOMIC DNA]</scope>
    <source>
        <strain evidence="3">ATCC 482 / DSM 20109 / BCRC 11376 / JCM 18109 / NBRC 3775 / NCIMB 8073 / NRS 134</strain>
    </source>
</reference>
<dbReference type="EMBL" id="CP001964">
    <property type="protein sequence ID" value="ADG73543.1"/>
    <property type="molecule type" value="Genomic_DNA"/>
</dbReference>
<keyword evidence="1" id="KW-0472">Membrane</keyword>
<dbReference type="STRING" id="446466.Cfla_0631"/>
<dbReference type="OrthoDB" id="3257239at2"/>
<proteinExistence type="predicted"/>
<dbReference type="HOGENOM" id="CLU_123281_0_1_11"/>